<sequence length="371" mass="38958">MLSLASGGGRLSLALLSARLCCRLSVGRLSVCLGLGWRHGRGSVWGALCSGGARPPSGRSKRPFFGGLPSFRAGLPAPTTSFYHPLSLPPYPLTHSPPPTSYSTPHPPTPSYRHHTLPLTPTAPTPPTLPRPPGPTTTTHPHSNPFLSNPPRPTTTHPPSNPPLSPTPQPASAPPHRDRGQSSTHTTRAPPHARGASAREATRAGKGAAGEGPPGAAETTLEATDARVPKSRSSGGGTRTQTGSQTRANLHAKRKSATCPNATASATSNLETVPEILILSILINLTIYGRRGPGLGPDNMTMAKKKDAVRLEVDLERRTRGRGAGGGGYGKGGRRGGVWEKWERRRRGGGRKEGKKRGKGSGDVQRGEKTK</sequence>
<evidence type="ECO:0000256" key="2">
    <source>
        <dbReference type="SAM" id="SignalP"/>
    </source>
</evidence>
<feature type="compositionally biased region" description="Gly residues" evidence="1">
    <location>
        <begin position="322"/>
        <end position="331"/>
    </location>
</feature>
<feature type="region of interest" description="Disordered" evidence="1">
    <location>
        <begin position="94"/>
        <end position="260"/>
    </location>
</feature>
<evidence type="ECO:0000256" key="1">
    <source>
        <dbReference type="SAM" id="MobiDB-lite"/>
    </source>
</evidence>
<dbReference type="Proteomes" id="UP000283509">
    <property type="component" value="Unassembled WGS sequence"/>
</dbReference>
<feature type="compositionally biased region" description="Pro residues" evidence="1">
    <location>
        <begin position="121"/>
        <end position="135"/>
    </location>
</feature>
<feature type="chain" id="PRO_5018725440" evidence="2">
    <location>
        <begin position="28"/>
        <end position="371"/>
    </location>
</feature>
<reference evidence="3 4" key="2">
    <citation type="submission" date="2019-01" db="EMBL/GenBank/DDBJ databases">
        <title>The decoding of complex shrimp genome reveals the adaptation for benthos swimmer, frequently molting mechanism and breeding impact on genome.</title>
        <authorList>
            <person name="Sun Y."/>
            <person name="Gao Y."/>
            <person name="Yu Y."/>
        </authorList>
    </citation>
    <scope>NUCLEOTIDE SEQUENCE [LARGE SCALE GENOMIC DNA]</scope>
    <source>
        <tissue evidence="3">Muscle</tissue>
    </source>
</reference>
<protein>
    <submittedName>
        <fullName evidence="3">Uncharacterized protein</fullName>
    </submittedName>
</protein>
<keyword evidence="4" id="KW-1185">Reference proteome</keyword>
<evidence type="ECO:0000313" key="4">
    <source>
        <dbReference type="Proteomes" id="UP000283509"/>
    </source>
</evidence>
<feature type="compositionally biased region" description="Basic residues" evidence="1">
    <location>
        <begin position="344"/>
        <end position="359"/>
    </location>
</feature>
<dbReference type="EMBL" id="QCYY01000774">
    <property type="protein sequence ID" value="ROT82807.1"/>
    <property type="molecule type" value="Genomic_DNA"/>
</dbReference>
<feature type="compositionally biased region" description="Pro residues" evidence="1">
    <location>
        <begin position="159"/>
        <end position="173"/>
    </location>
</feature>
<proteinExistence type="predicted"/>
<dbReference type="AlphaFoldDB" id="A0A3R7PDJ9"/>
<reference evidence="3 4" key="1">
    <citation type="submission" date="2018-04" db="EMBL/GenBank/DDBJ databases">
        <authorList>
            <person name="Zhang X."/>
            <person name="Yuan J."/>
            <person name="Li F."/>
            <person name="Xiang J."/>
        </authorList>
    </citation>
    <scope>NUCLEOTIDE SEQUENCE [LARGE SCALE GENOMIC DNA]</scope>
    <source>
        <tissue evidence="3">Muscle</tissue>
    </source>
</reference>
<feature type="signal peptide" evidence="2">
    <location>
        <begin position="1"/>
        <end position="27"/>
    </location>
</feature>
<accession>A0A3R7PDJ9</accession>
<keyword evidence="2" id="KW-0732">Signal</keyword>
<organism evidence="3 4">
    <name type="scientific">Penaeus vannamei</name>
    <name type="common">Whiteleg shrimp</name>
    <name type="synonym">Litopenaeus vannamei</name>
    <dbReference type="NCBI Taxonomy" id="6689"/>
    <lineage>
        <taxon>Eukaryota</taxon>
        <taxon>Metazoa</taxon>
        <taxon>Ecdysozoa</taxon>
        <taxon>Arthropoda</taxon>
        <taxon>Crustacea</taxon>
        <taxon>Multicrustacea</taxon>
        <taxon>Malacostraca</taxon>
        <taxon>Eumalacostraca</taxon>
        <taxon>Eucarida</taxon>
        <taxon>Decapoda</taxon>
        <taxon>Dendrobranchiata</taxon>
        <taxon>Penaeoidea</taxon>
        <taxon>Penaeidae</taxon>
        <taxon>Penaeus</taxon>
    </lineage>
</organism>
<feature type="compositionally biased region" description="Pro residues" evidence="1">
    <location>
        <begin position="94"/>
        <end position="110"/>
    </location>
</feature>
<dbReference type="STRING" id="6689.A0A3R7PDJ9"/>
<dbReference type="PRINTS" id="PR01217">
    <property type="entry name" value="PRICHEXTENSN"/>
</dbReference>
<comment type="caution">
    <text evidence="3">The sequence shown here is derived from an EMBL/GenBank/DDBJ whole genome shotgun (WGS) entry which is preliminary data.</text>
</comment>
<gene>
    <name evidence="3" type="ORF">C7M84_024023</name>
</gene>
<evidence type="ECO:0000313" key="3">
    <source>
        <dbReference type="EMBL" id="ROT82807.1"/>
    </source>
</evidence>
<name>A0A3R7PDJ9_PENVA</name>
<feature type="region of interest" description="Disordered" evidence="1">
    <location>
        <begin position="318"/>
        <end position="371"/>
    </location>
</feature>